<evidence type="ECO:0000256" key="3">
    <source>
        <dbReference type="ARBA" id="ARBA00022989"/>
    </source>
</evidence>
<dbReference type="PROSITE" id="PS50850">
    <property type="entry name" value="MFS"/>
    <property type="match status" value="1"/>
</dbReference>
<dbReference type="GO" id="GO:0022857">
    <property type="term" value="F:transmembrane transporter activity"/>
    <property type="evidence" value="ECO:0007669"/>
    <property type="project" value="InterPro"/>
</dbReference>
<dbReference type="InterPro" id="IPR020846">
    <property type="entry name" value="MFS_dom"/>
</dbReference>
<dbReference type="InterPro" id="IPR000849">
    <property type="entry name" value="Sugar_P_transporter"/>
</dbReference>
<evidence type="ECO:0000259" key="6">
    <source>
        <dbReference type="PROSITE" id="PS50850"/>
    </source>
</evidence>
<feature type="transmembrane region" description="Helical" evidence="5">
    <location>
        <begin position="277"/>
        <end position="298"/>
    </location>
</feature>
<dbReference type="InterPro" id="IPR011701">
    <property type="entry name" value="MFS"/>
</dbReference>
<accession>A0A7Z2GKR5</accession>
<evidence type="ECO:0000313" key="8">
    <source>
        <dbReference type="Proteomes" id="UP000433577"/>
    </source>
</evidence>
<feature type="transmembrane region" description="Helical" evidence="5">
    <location>
        <begin position="146"/>
        <end position="168"/>
    </location>
</feature>
<dbReference type="OrthoDB" id="8596007at2"/>
<keyword evidence="2 5" id="KW-0812">Transmembrane</keyword>
<evidence type="ECO:0000313" key="7">
    <source>
        <dbReference type="EMBL" id="QGZ63618.1"/>
    </source>
</evidence>
<dbReference type="SUPFAM" id="SSF103473">
    <property type="entry name" value="MFS general substrate transporter"/>
    <property type="match status" value="1"/>
</dbReference>
<evidence type="ECO:0000256" key="2">
    <source>
        <dbReference type="ARBA" id="ARBA00022692"/>
    </source>
</evidence>
<feature type="transmembrane region" description="Helical" evidence="5">
    <location>
        <begin position="55"/>
        <end position="76"/>
    </location>
</feature>
<dbReference type="Pfam" id="PF07690">
    <property type="entry name" value="MFS_1"/>
    <property type="match status" value="1"/>
</dbReference>
<dbReference type="PIRSF" id="PIRSF002808">
    <property type="entry name" value="Hexose_phosphate_transp"/>
    <property type="match status" value="1"/>
</dbReference>
<keyword evidence="3 5" id="KW-1133">Transmembrane helix</keyword>
<feature type="transmembrane region" description="Helical" evidence="5">
    <location>
        <begin position="235"/>
        <end position="257"/>
    </location>
</feature>
<keyword evidence="8" id="KW-1185">Reference proteome</keyword>
<evidence type="ECO:0000256" key="1">
    <source>
        <dbReference type="ARBA" id="ARBA00004141"/>
    </source>
</evidence>
<feature type="transmembrane region" description="Helical" evidence="5">
    <location>
        <begin position="21"/>
        <end position="43"/>
    </location>
</feature>
<organism evidence="7 8">
    <name type="scientific">Paraburkholderia acidisoli</name>
    <dbReference type="NCBI Taxonomy" id="2571748"/>
    <lineage>
        <taxon>Bacteria</taxon>
        <taxon>Pseudomonadati</taxon>
        <taxon>Pseudomonadota</taxon>
        <taxon>Betaproteobacteria</taxon>
        <taxon>Burkholderiales</taxon>
        <taxon>Burkholderiaceae</taxon>
        <taxon>Paraburkholderia</taxon>
    </lineage>
</organism>
<comment type="subcellular location">
    <subcellularLocation>
        <location evidence="1">Membrane</location>
        <topology evidence="1">Multi-pass membrane protein</topology>
    </subcellularLocation>
</comment>
<dbReference type="InterPro" id="IPR036259">
    <property type="entry name" value="MFS_trans_sf"/>
</dbReference>
<feature type="domain" description="Major facilitator superfamily (MFS) profile" evidence="6">
    <location>
        <begin position="18"/>
        <end position="424"/>
    </location>
</feature>
<sequence length="438" mass="45912">MNKVIEPTPKVKAIQRGALTMLVISGVISTIDRAALAVANPLIRHDMGLSVAEMGFLLSAFLWAYAFAQLPVGVLLDRFGPRWLLAGGLALWSAAQAMCGMVNNTVQFAVARALLGVGEAPQFPTGARVTRDWFAARHRGRATGTFISSSYLGTGVAAPFLTVLMLNFGWHNMFIIMGVLGLVMAAIWAAFYRSPADVALTAEEHAYRQAGDEIKAASRQSLTAKQWGSLLKDRTTLGLVLGYFGITYVSWLFQSWLPGYLQMERHMSIAKVGWTAAIPYTCAVLGALSAGFVVDKLANAGFSLTNSRRLPICVILLLETAMVASAAVAPSNAVAVAAISGAMFCGAAAASIAWSAISVLSPTAFTGSLGALQNFGGFTGGALAPIVTGLIVQATGSFVVALFVGAGLVLLAACSYLFLVRGPITRLEAEPMGAVKAA</sequence>
<proteinExistence type="predicted"/>
<dbReference type="GO" id="GO:0016020">
    <property type="term" value="C:membrane"/>
    <property type="evidence" value="ECO:0007669"/>
    <property type="project" value="UniProtKB-SubCell"/>
</dbReference>
<dbReference type="InterPro" id="IPR050382">
    <property type="entry name" value="MFS_Na/Anion_cotransporter"/>
</dbReference>
<evidence type="ECO:0000256" key="5">
    <source>
        <dbReference type="SAM" id="Phobius"/>
    </source>
</evidence>
<feature type="transmembrane region" description="Helical" evidence="5">
    <location>
        <begin position="372"/>
        <end position="392"/>
    </location>
</feature>
<feature type="transmembrane region" description="Helical" evidence="5">
    <location>
        <begin position="398"/>
        <end position="419"/>
    </location>
</feature>
<feature type="transmembrane region" description="Helical" evidence="5">
    <location>
        <begin position="335"/>
        <end position="360"/>
    </location>
</feature>
<dbReference type="CDD" id="cd17319">
    <property type="entry name" value="MFS_ExuT_GudP_like"/>
    <property type="match status" value="1"/>
</dbReference>
<dbReference type="Proteomes" id="UP000433577">
    <property type="component" value="Chromosome 2"/>
</dbReference>
<feature type="transmembrane region" description="Helical" evidence="5">
    <location>
        <begin position="174"/>
        <end position="192"/>
    </location>
</feature>
<protein>
    <submittedName>
        <fullName evidence="7">MFS transporter</fullName>
    </submittedName>
</protein>
<dbReference type="AlphaFoldDB" id="A0A7Z2GKR5"/>
<dbReference type="KEGG" id="pacs:FAZ98_17755"/>
<keyword evidence="4 5" id="KW-0472">Membrane</keyword>
<feature type="transmembrane region" description="Helical" evidence="5">
    <location>
        <begin position="310"/>
        <end position="329"/>
    </location>
</feature>
<evidence type="ECO:0000256" key="4">
    <source>
        <dbReference type="ARBA" id="ARBA00023136"/>
    </source>
</evidence>
<reference evidence="7 8" key="1">
    <citation type="submission" date="2019-12" db="EMBL/GenBank/DDBJ databases">
        <title>Paraburkholderia acidiphila 7Q-K02 sp. nov and Paraburkholderia acidisoli DHF22 sp. nov., two strains isolated from forest soil.</title>
        <authorList>
            <person name="Gao Z."/>
            <person name="Qiu L."/>
        </authorList>
    </citation>
    <scope>NUCLEOTIDE SEQUENCE [LARGE SCALE GENOMIC DNA]</scope>
    <source>
        <strain evidence="7 8">DHF22</strain>
    </source>
</reference>
<name>A0A7Z2GKR5_9BURK</name>
<dbReference type="PANTHER" id="PTHR11662">
    <property type="entry name" value="SOLUTE CARRIER FAMILY 17"/>
    <property type="match status" value="1"/>
</dbReference>
<gene>
    <name evidence="7" type="ORF">FAZ98_17755</name>
</gene>
<dbReference type="Gene3D" id="1.20.1250.20">
    <property type="entry name" value="MFS general substrate transporter like domains"/>
    <property type="match status" value="2"/>
</dbReference>
<dbReference type="EMBL" id="CP046914">
    <property type="protein sequence ID" value="QGZ63618.1"/>
    <property type="molecule type" value="Genomic_DNA"/>
</dbReference>
<dbReference type="PANTHER" id="PTHR11662:SF446">
    <property type="entry name" value="SODIUM-DEPENDENT PHOSPHATE TRANSPORT PROTEIN 1, CHLOROPLASTIC"/>
    <property type="match status" value="1"/>
</dbReference>